<proteinExistence type="predicted"/>
<accession>A0ACB0L462</accession>
<dbReference type="EMBL" id="CASHSV030000409">
    <property type="protein sequence ID" value="CAJ2663271.1"/>
    <property type="molecule type" value="Genomic_DNA"/>
</dbReference>
<dbReference type="Proteomes" id="UP001177021">
    <property type="component" value="Unassembled WGS sequence"/>
</dbReference>
<gene>
    <name evidence="1" type="ORF">MILVUS5_LOCUS28731</name>
</gene>
<protein>
    <submittedName>
        <fullName evidence="1">Uncharacterized protein</fullName>
    </submittedName>
</protein>
<comment type="caution">
    <text evidence="1">The sequence shown here is derived from an EMBL/GenBank/DDBJ whole genome shotgun (WGS) entry which is preliminary data.</text>
</comment>
<organism evidence="1 2">
    <name type="scientific">Trifolium pratense</name>
    <name type="common">Red clover</name>
    <dbReference type="NCBI Taxonomy" id="57577"/>
    <lineage>
        <taxon>Eukaryota</taxon>
        <taxon>Viridiplantae</taxon>
        <taxon>Streptophyta</taxon>
        <taxon>Embryophyta</taxon>
        <taxon>Tracheophyta</taxon>
        <taxon>Spermatophyta</taxon>
        <taxon>Magnoliopsida</taxon>
        <taxon>eudicotyledons</taxon>
        <taxon>Gunneridae</taxon>
        <taxon>Pentapetalae</taxon>
        <taxon>rosids</taxon>
        <taxon>fabids</taxon>
        <taxon>Fabales</taxon>
        <taxon>Fabaceae</taxon>
        <taxon>Papilionoideae</taxon>
        <taxon>50 kb inversion clade</taxon>
        <taxon>NPAAA clade</taxon>
        <taxon>Hologalegina</taxon>
        <taxon>IRL clade</taxon>
        <taxon>Trifolieae</taxon>
        <taxon>Trifolium</taxon>
    </lineage>
</organism>
<reference evidence="1" key="1">
    <citation type="submission" date="2023-10" db="EMBL/GenBank/DDBJ databases">
        <authorList>
            <person name="Rodriguez Cubillos JULIANA M."/>
            <person name="De Vega J."/>
        </authorList>
    </citation>
    <scope>NUCLEOTIDE SEQUENCE</scope>
</reference>
<evidence type="ECO:0000313" key="2">
    <source>
        <dbReference type="Proteomes" id="UP001177021"/>
    </source>
</evidence>
<sequence>MGKVHPQAIVSSPTYNITSKQETFTLWMKSLVLNGKGCTVFDSNGQIAYRVDNYNSNHRDQVHLMDQRGNTLFAILKKQYKLSRFWEGYKLPATRNDRKGPSFRVSKTYSISKWDSTYEVELGLDKNKPYNYKIKRSACKSSYKISDKFGVIIAELRRKKSTCGIDLGDDVFTMVVEPNIDLSLIMGVVVAYNLIKSKM</sequence>
<evidence type="ECO:0000313" key="1">
    <source>
        <dbReference type="EMBL" id="CAJ2663271.1"/>
    </source>
</evidence>
<name>A0ACB0L462_TRIPR</name>
<keyword evidence="2" id="KW-1185">Reference proteome</keyword>